<dbReference type="Gene3D" id="3.40.50.2000">
    <property type="entry name" value="Glycogen Phosphorylase B"/>
    <property type="match status" value="2"/>
</dbReference>
<evidence type="ECO:0000256" key="1">
    <source>
        <dbReference type="ARBA" id="ARBA00022676"/>
    </source>
</evidence>
<feature type="domain" description="Glycosyltransferase subfamily 4-like N-terminal" evidence="3">
    <location>
        <begin position="17"/>
        <end position="162"/>
    </location>
</feature>
<dbReference type="PANTHER" id="PTHR45947">
    <property type="entry name" value="SULFOQUINOVOSYL TRANSFERASE SQD2"/>
    <property type="match status" value="1"/>
</dbReference>
<evidence type="ECO:0000313" key="4">
    <source>
        <dbReference type="EMBL" id="GLH99034.1"/>
    </source>
</evidence>
<evidence type="ECO:0000259" key="3">
    <source>
        <dbReference type="Pfam" id="PF13439"/>
    </source>
</evidence>
<evidence type="ECO:0000256" key="2">
    <source>
        <dbReference type="ARBA" id="ARBA00022679"/>
    </source>
</evidence>
<reference evidence="4" key="1">
    <citation type="submission" date="2022-12" db="EMBL/GenBank/DDBJ databases">
        <title>New Phytohabitans aurantiacus sp. RD004123 nov., an actinomycete isolated from soil.</title>
        <authorList>
            <person name="Triningsih D.W."/>
            <person name="Harunari E."/>
            <person name="Igarashi Y."/>
        </authorList>
    </citation>
    <scope>NUCLEOTIDE SEQUENCE</scope>
    <source>
        <strain evidence="4">RD004123</strain>
    </source>
</reference>
<dbReference type="InterPro" id="IPR028098">
    <property type="entry name" value="Glyco_trans_4-like_N"/>
</dbReference>
<comment type="caution">
    <text evidence="4">The sequence shown here is derived from an EMBL/GenBank/DDBJ whole genome shotgun (WGS) entry which is preliminary data.</text>
</comment>
<dbReference type="InterPro" id="IPR050194">
    <property type="entry name" value="Glycosyltransferase_grp1"/>
</dbReference>
<dbReference type="GO" id="GO:0016740">
    <property type="term" value="F:transferase activity"/>
    <property type="evidence" value="ECO:0007669"/>
    <property type="project" value="UniProtKB-KW"/>
</dbReference>
<dbReference type="Pfam" id="PF13439">
    <property type="entry name" value="Glyco_transf_4"/>
    <property type="match status" value="1"/>
</dbReference>
<keyword evidence="1" id="KW-0328">Glycosyltransferase</keyword>
<keyword evidence="5" id="KW-1185">Reference proteome</keyword>
<dbReference type="CDD" id="cd03801">
    <property type="entry name" value="GT4_PimA-like"/>
    <property type="match status" value="1"/>
</dbReference>
<keyword evidence="2 4" id="KW-0808">Transferase</keyword>
<dbReference type="EMBL" id="BSDI01000020">
    <property type="protein sequence ID" value="GLH99034.1"/>
    <property type="molecule type" value="Genomic_DNA"/>
</dbReference>
<gene>
    <name evidence="4" type="ORF">Pa4123_43090</name>
</gene>
<name>A0ABQ5QXV8_9ACTN</name>
<organism evidence="4 5">
    <name type="scientific">Phytohabitans aurantiacus</name>
    <dbReference type="NCBI Taxonomy" id="3016789"/>
    <lineage>
        <taxon>Bacteria</taxon>
        <taxon>Bacillati</taxon>
        <taxon>Actinomycetota</taxon>
        <taxon>Actinomycetes</taxon>
        <taxon>Micromonosporales</taxon>
        <taxon>Micromonosporaceae</taxon>
    </lineage>
</organism>
<dbReference type="Pfam" id="PF13692">
    <property type="entry name" value="Glyco_trans_1_4"/>
    <property type="match status" value="1"/>
</dbReference>
<dbReference type="Proteomes" id="UP001144280">
    <property type="component" value="Unassembled WGS sequence"/>
</dbReference>
<evidence type="ECO:0000313" key="5">
    <source>
        <dbReference type="Proteomes" id="UP001144280"/>
    </source>
</evidence>
<sequence>MSRMRVAMVHSSFTVRGGAERYIRDLTRGLLTRGHEVAVFCRPSPHAEPVDRHVGARLSERAFRLPKLHKVVTHLADLLDPTGLRPRDLGDFAPDVVHVHNWQGLGILPVARLSRAYPTCHSVHDMAICDPNNALGNLGRSGALDALLGLRSAWIGRRLRRTLLLFSAERNRALVRRRARGGRRVPDRVVPLGVVAPGQGQRWPTGRRDTFLFLGALSPHKGIDLLLRAWEAGHAQIDGTLLIGGDGPLRAEVERVAGELPSVRYLGYLDEAGKESALRQAGWLVFPSQGHETFGLACAEALIAGRPLIASAVAAPPMASGGSTLVFDSAEDLRRLLARAAHMPDPEYQTMSASAATDGGRLDWEDHVDAVIGVYESLLAARSASPAREGFPR</sequence>
<dbReference type="SUPFAM" id="SSF53756">
    <property type="entry name" value="UDP-Glycosyltransferase/glycogen phosphorylase"/>
    <property type="match status" value="1"/>
</dbReference>
<proteinExistence type="predicted"/>
<dbReference type="PANTHER" id="PTHR45947:SF3">
    <property type="entry name" value="SULFOQUINOVOSYL TRANSFERASE SQD2"/>
    <property type="match status" value="1"/>
</dbReference>
<accession>A0ABQ5QXV8</accession>
<protein>
    <submittedName>
        <fullName evidence="4">Glycosyl transferase</fullName>
    </submittedName>
</protein>